<evidence type="ECO:0008006" key="3">
    <source>
        <dbReference type="Google" id="ProtNLM"/>
    </source>
</evidence>
<dbReference type="EMBL" id="JARJJS010000001">
    <property type="protein sequence ID" value="MDF4024657.1"/>
    <property type="molecule type" value="Genomic_DNA"/>
</dbReference>
<keyword evidence="2" id="KW-1185">Reference proteome</keyword>
<accession>A0ABT6BBM7</accession>
<evidence type="ECO:0000313" key="2">
    <source>
        <dbReference type="Proteomes" id="UP001528850"/>
    </source>
</evidence>
<gene>
    <name evidence="1" type="ORF">P3W24_06760</name>
</gene>
<protein>
    <recommendedName>
        <fullName evidence="3">Ankyrin repeat domain-containing protein</fullName>
    </recommendedName>
</protein>
<dbReference type="SUPFAM" id="SSF48403">
    <property type="entry name" value="Ankyrin repeat"/>
    <property type="match status" value="1"/>
</dbReference>
<name>A0ABT6BBM7_9GAMM</name>
<evidence type="ECO:0000313" key="1">
    <source>
        <dbReference type="EMBL" id="MDF4024657.1"/>
    </source>
</evidence>
<proteinExistence type="predicted"/>
<dbReference type="Gene3D" id="1.25.40.20">
    <property type="entry name" value="Ankyrin repeat-containing domain"/>
    <property type="match status" value="1"/>
</dbReference>
<reference evidence="1 2" key="1">
    <citation type="journal article" date="2024" name="Curr. Microbiol.">
        <title>Luteibacter sahnii sp. nov., A Novel Yellow-Colored Xanthomonadin Pigment Producing Probiotic Bacterium from Healthy Rice Seed Microbiome.</title>
        <authorList>
            <person name="Jaiswal G."/>
            <person name="Rana R."/>
            <person name="Nayak P.K."/>
            <person name="Chouhan R."/>
            <person name="Gandhi S.G."/>
            <person name="Patel H.K."/>
            <person name="Patil P.B."/>
        </authorList>
    </citation>
    <scope>NUCLEOTIDE SEQUENCE [LARGE SCALE GENOMIC DNA]</scope>
    <source>
        <strain evidence="1 2">PPL201</strain>
    </source>
</reference>
<comment type="caution">
    <text evidence="1">The sequence shown here is derived from an EMBL/GenBank/DDBJ whole genome shotgun (WGS) entry which is preliminary data.</text>
</comment>
<organism evidence="1 2">
    <name type="scientific">Luteibacter sahnii</name>
    <dbReference type="NCBI Taxonomy" id="3021977"/>
    <lineage>
        <taxon>Bacteria</taxon>
        <taxon>Pseudomonadati</taxon>
        <taxon>Pseudomonadota</taxon>
        <taxon>Gammaproteobacteria</taxon>
        <taxon>Lysobacterales</taxon>
        <taxon>Rhodanobacteraceae</taxon>
        <taxon>Luteibacter</taxon>
    </lineage>
</organism>
<dbReference type="Proteomes" id="UP001528850">
    <property type="component" value="Unassembled WGS sequence"/>
</dbReference>
<dbReference type="InterPro" id="IPR036770">
    <property type="entry name" value="Ankyrin_rpt-contain_sf"/>
</dbReference>
<sequence>MKTQPTRLPRTTRIGTPNDHTQFILQSIGHGTELATVVDLLARGADPNLECAEFQRRDDTPILGLTPTALAVCVDSHRHQLLLTPLLLNHGGNIRQVDSQGRTLMSFAGSAPVAEYLQEHGAPCSSWDAVLIDAVDEDSEEPEAVHQPLLVPESAWREVVAPDLVCVMDRLGYFKPPADADIAADASADTSPSSAGPPLIARFAAPALIEDAIHDKDTVRLSRLVELDLVDNEQRYAAEVSRRGQDYEFHGLTAVGLATVVGCTHGLLAECYEKDLPDHPGDVSMLACLADVVDCSGPHTQFGDSLLHLAIAPQVCQWLLERGLSPDDVNHARERPIDIVPGDVRAVIERFVLERAVGDANKGVKEDGTLAMKRF</sequence>